<feature type="compositionally biased region" description="Low complexity" evidence="5">
    <location>
        <begin position="246"/>
        <end position="262"/>
    </location>
</feature>
<feature type="domain" description="C2H2-type" evidence="6">
    <location>
        <begin position="491"/>
        <end position="514"/>
    </location>
</feature>
<evidence type="ECO:0000259" key="6">
    <source>
        <dbReference type="SMART" id="SM00355"/>
    </source>
</evidence>
<feature type="compositionally biased region" description="Polar residues" evidence="5">
    <location>
        <begin position="301"/>
        <end position="320"/>
    </location>
</feature>
<reference evidence="7 8" key="1">
    <citation type="submission" date="2024-05" db="EMBL/GenBank/DDBJ databases">
        <title>A draft genome resource for the thread blight pathogen Marasmius tenuissimus strain MS-2.</title>
        <authorList>
            <person name="Yulfo-Soto G.E."/>
            <person name="Baruah I.K."/>
            <person name="Amoako-Attah I."/>
            <person name="Bukari Y."/>
            <person name="Meinhardt L.W."/>
            <person name="Bailey B.A."/>
            <person name="Cohen S.P."/>
        </authorList>
    </citation>
    <scope>NUCLEOTIDE SEQUENCE [LARGE SCALE GENOMIC DNA]</scope>
    <source>
        <strain evidence="7 8">MS-2</strain>
    </source>
</reference>
<keyword evidence="1" id="KW-0479">Metal-binding</keyword>
<feature type="domain" description="C2H2-type" evidence="6">
    <location>
        <begin position="643"/>
        <end position="670"/>
    </location>
</feature>
<feature type="domain" description="C2H2-type" evidence="6">
    <location>
        <begin position="98"/>
        <end position="119"/>
    </location>
</feature>
<evidence type="ECO:0000256" key="1">
    <source>
        <dbReference type="ARBA" id="ARBA00022723"/>
    </source>
</evidence>
<feature type="compositionally biased region" description="Low complexity" evidence="5">
    <location>
        <begin position="321"/>
        <end position="333"/>
    </location>
</feature>
<sequence length="804" mass="86387">MSTSQPIALPQNDYPMSTGSYNGSANGSFNPASYTRRFLGSPISWRSGSYSFGGRLYSGSPMKDQIRGSFEQPGANLEPQVQDALKVFDLQEEMCRNFTCCGIHLTDLHALLEHFEQVHIVVVDPPNPNGVPQTRLQVPFEPIAHPVSNPEQPMQYPQQPQQQPQQPQQQHQQPTHYPTPVDPDDMELEGVPAVPTSPASSQSSGAPSPPETLLSTPLSAYANISNSSSLADAYPGGFPYADKQAQQTTSTPYSTNPSSPYTSQPPSPHAVANRQPVSAFDTTTVIRRSGGPNPYPSGPNVTSQHPQQTRPNLNLNLTQFPPSSRASSSQPPSAGEPFNAYRRYMSDYSVGMPGAGVAGIEGAFDNMAMSVERNPTVNVNMMSINNGMEFEMDGINPNPTQITPKESCVTPAMLFSNAGTPESTPGHSRVGSPVPSTTSPPRPAKSESSGAAVSPASTNPGSSKSGKNGVPRAGNVGRPSTTSSLLISKPFKCPKPNCNKSYKQANGLKYHITHGSCNFAPPKDLEHVQAILERKRKEKAAATEGIDSEPATPSRLSPSSSHGPSAANSAPSSTLHSPSLDGTPALPSPLLPSAYPSSASLSQPASPHPLAQGSHHLLPDLSLLPESDLRELEREAEKRLRPFACTVGDCPRRYKNMNGLRYHYQHSGEHGLKGLSMLASGVHECLQNDKPNHHGARRRANKGDSRAGSRASSPPPNRHHQQQVPTSTAILQQGQQQQQEQQAQQSNQLPSHISYNQAQQVHLTYQQQFAEHQRAQYAAQQAAASQQQPSQPQHWAASGVHPSS</sequence>
<evidence type="ECO:0000256" key="5">
    <source>
        <dbReference type="SAM" id="MobiDB-lite"/>
    </source>
</evidence>
<feature type="region of interest" description="Disordered" evidence="5">
    <location>
        <begin position="686"/>
        <end position="749"/>
    </location>
</feature>
<dbReference type="InterPro" id="IPR013087">
    <property type="entry name" value="Znf_C2H2_type"/>
</dbReference>
<gene>
    <name evidence="7" type="ORF">AAF712_001689</name>
</gene>
<feature type="region of interest" description="Disordered" evidence="5">
    <location>
        <begin position="415"/>
        <end position="490"/>
    </location>
</feature>
<keyword evidence="8" id="KW-1185">Reference proteome</keyword>
<feature type="region of interest" description="Disordered" evidence="5">
    <location>
        <begin position="285"/>
        <end position="338"/>
    </location>
</feature>
<feature type="compositionally biased region" description="Low complexity" evidence="5">
    <location>
        <begin position="428"/>
        <end position="437"/>
    </location>
</feature>
<dbReference type="Proteomes" id="UP001437256">
    <property type="component" value="Unassembled WGS sequence"/>
</dbReference>
<protein>
    <recommendedName>
        <fullName evidence="6">C2H2-type domain-containing protein</fullName>
    </recommendedName>
</protein>
<name>A0ABR3ACN5_9AGAR</name>
<feature type="compositionally biased region" description="Low complexity" evidence="5">
    <location>
        <begin position="591"/>
        <end position="611"/>
    </location>
</feature>
<keyword evidence="3" id="KW-0863">Zinc-finger</keyword>
<organism evidence="7 8">
    <name type="scientific">Marasmius tenuissimus</name>
    <dbReference type="NCBI Taxonomy" id="585030"/>
    <lineage>
        <taxon>Eukaryota</taxon>
        <taxon>Fungi</taxon>
        <taxon>Dikarya</taxon>
        <taxon>Basidiomycota</taxon>
        <taxon>Agaricomycotina</taxon>
        <taxon>Agaricomycetes</taxon>
        <taxon>Agaricomycetidae</taxon>
        <taxon>Agaricales</taxon>
        <taxon>Marasmiineae</taxon>
        <taxon>Marasmiaceae</taxon>
        <taxon>Marasmius</taxon>
    </lineage>
</organism>
<dbReference type="SMART" id="SM00355">
    <property type="entry name" value="ZnF_C2H2"/>
    <property type="match status" value="3"/>
</dbReference>
<feature type="compositionally biased region" description="Polar residues" evidence="5">
    <location>
        <begin position="722"/>
        <end position="731"/>
    </location>
</feature>
<dbReference type="PANTHER" id="PTHR23057:SF0">
    <property type="entry name" value="JUXTAPOSED WITH ANOTHER ZINC FINGER PROTEIN 1"/>
    <property type="match status" value="1"/>
</dbReference>
<feature type="compositionally biased region" description="Low complexity" evidence="5">
    <location>
        <begin position="732"/>
        <end position="748"/>
    </location>
</feature>
<dbReference type="Gene3D" id="3.30.160.60">
    <property type="entry name" value="Classic Zinc Finger"/>
    <property type="match status" value="1"/>
</dbReference>
<dbReference type="PANTHER" id="PTHR23057">
    <property type="entry name" value="JUXTAPOSED WITH ANOTHER ZINC FINGER PROTEIN 1"/>
    <property type="match status" value="1"/>
</dbReference>
<keyword evidence="2" id="KW-0677">Repeat</keyword>
<evidence type="ECO:0000256" key="2">
    <source>
        <dbReference type="ARBA" id="ARBA00022737"/>
    </source>
</evidence>
<feature type="compositionally biased region" description="Polar residues" evidence="5">
    <location>
        <begin position="446"/>
        <end position="466"/>
    </location>
</feature>
<feature type="compositionally biased region" description="Low complexity" evidence="5">
    <location>
        <begin position="775"/>
        <end position="797"/>
    </location>
</feature>
<feature type="region of interest" description="Disordered" evidence="5">
    <location>
        <begin position="235"/>
        <end position="273"/>
    </location>
</feature>
<feature type="compositionally biased region" description="Low complexity" evidence="5">
    <location>
        <begin position="152"/>
        <end position="179"/>
    </location>
</feature>
<feature type="region of interest" description="Disordered" evidence="5">
    <location>
        <begin position="143"/>
        <end position="214"/>
    </location>
</feature>
<dbReference type="InterPro" id="IPR051580">
    <property type="entry name" value="ZnF-Chromatin_assoc"/>
</dbReference>
<feature type="compositionally biased region" description="Low complexity" evidence="5">
    <location>
        <begin position="192"/>
        <end position="214"/>
    </location>
</feature>
<feature type="compositionally biased region" description="Polar residues" evidence="5">
    <location>
        <begin position="417"/>
        <end position="426"/>
    </location>
</feature>
<feature type="region of interest" description="Disordered" evidence="5">
    <location>
        <begin position="535"/>
        <end position="614"/>
    </location>
</feature>
<comment type="caution">
    <text evidence="7">The sequence shown here is derived from an EMBL/GenBank/DDBJ whole genome shotgun (WGS) entry which is preliminary data.</text>
</comment>
<accession>A0ABR3ACN5</accession>
<evidence type="ECO:0000313" key="8">
    <source>
        <dbReference type="Proteomes" id="UP001437256"/>
    </source>
</evidence>
<feature type="compositionally biased region" description="Low complexity" evidence="5">
    <location>
        <begin position="550"/>
        <end position="573"/>
    </location>
</feature>
<keyword evidence="4" id="KW-0862">Zinc</keyword>
<evidence type="ECO:0000313" key="7">
    <source>
        <dbReference type="EMBL" id="KAL0071131.1"/>
    </source>
</evidence>
<proteinExistence type="predicted"/>
<evidence type="ECO:0000256" key="3">
    <source>
        <dbReference type="ARBA" id="ARBA00022771"/>
    </source>
</evidence>
<dbReference type="EMBL" id="JBBXMP010000004">
    <property type="protein sequence ID" value="KAL0071131.1"/>
    <property type="molecule type" value="Genomic_DNA"/>
</dbReference>
<feature type="region of interest" description="Disordered" evidence="5">
    <location>
        <begin position="775"/>
        <end position="804"/>
    </location>
</feature>
<evidence type="ECO:0000256" key="4">
    <source>
        <dbReference type="ARBA" id="ARBA00022833"/>
    </source>
</evidence>